<keyword evidence="3" id="KW-0274">FAD</keyword>
<feature type="chain" id="PRO_5043787601" description="Glucose-methanol-choline oxidoreductase N-terminal domain-containing protein" evidence="4">
    <location>
        <begin position="25"/>
        <end position="98"/>
    </location>
</feature>
<dbReference type="InterPro" id="IPR051871">
    <property type="entry name" value="GMC_Oxidoreductase-Related"/>
</dbReference>
<dbReference type="PANTHER" id="PTHR45968:SF2">
    <property type="entry name" value="(R)-MANDELONITRILE LYASE-LIKE"/>
    <property type="match status" value="1"/>
</dbReference>
<dbReference type="InterPro" id="IPR036188">
    <property type="entry name" value="FAD/NAD-bd_sf"/>
</dbReference>
<sequence length="98" mass="10620">MKHFCFRLLSMAILVLLCSTCGYASTPRSHPQSDPSYLKLVSNATSFPSEENYDYIMVGGGTTGCPLVDTLSQSFRVLVLESGGVPHGNPNLMTQEGF</sequence>
<dbReference type="EMBL" id="JAIWQS010000009">
    <property type="protein sequence ID" value="KAJ8756355.1"/>
    <property type="molecule type" value="Genomic_DNA"/>
</dbReference>
<organism evidence="5 6">
    <name type="scientific">Erythroxylum novogranatense</name>
    <dbReference type="NCBI Taxonomy" id="1862640"/>
    <lineage>
        <taxon>Eukaryota</taxon>
        <taxon>Viridiplantae</taxon>
        <taxon>Streptophyta</taxon>
        <taxon>Embryophyta</taxon>
        <taxon>Tracheophyta</taxon>
        <taxon>Spermatophyta</taxon>
        <taxon>Magnoliopsida</taxon>
        <taxon>eudicotyledons</taxon>
        <taxon>Gunneridae</taxon>
        <taxon>Pentapetalae</taxon>
        <taxon>rosids</taxon>
        <taxon>fabids</taxon>
        <taxon>Malpighiales</taxon>
        <taxon>Erythroxylaceae</taxon>
        <taxon>Erythroxylum</taxon>
    </lineage>
</organism>
<accession>A0AAV8SVN5</accession>
<dbReference type="PANTHER" id="PTHR45968">
    <property type="entry name" value="OSJNBA0019K04.7 PROTEIN"/>
    <property type="match status" value="1"/>
</dbReference>
<keyword evidence="6" id="KW-1185">Reference proteome</keyword>
<dbReference type="Proteomes" id="UP001159364">
    <property type="component" value="Linkage Group LG09"/>
</dbReference>
<feature type="signal peptide" evidence="4">
    <location>
        <begin position="1"/>
        <end position="24"/>
    </location>
</feature>
<comment type="caution">
    <text evidence="5">The sequence shown here is derived from an EMBL/GenBank/DDBJ whole genome shotgun (WGS) entry which is preliminary data.</text>
</comment>
<gene>
    <name evidence="5" type="ORF">K2173_025167</name>
</gene>
<evidence type="ECO:0000256" key="2">
    <source>
        <dbReference type="ARBA" id="ARBA00022630"/>
    </source>
</evidence>
<name>A0AAV8SVN5_9ROSI</name>
<dbReference type="AlphaFoldDB" id="A0AAV8SVN5"/>
<comment type="cofactor">
    <cofactor evidence="1">
        <name>FAD</name>
        <dbReference type="ChEBI" id="CHEBI:57692"/>
    </cofactor>
</comment>
<keyword evidence="4" id="KW-0732">Signal</keyword>
<dbReference type="SUPFAM" id="SSF51905">
    <property type="entry name" value="FAD/NAD(P)-binding domain"/>
    <property type="match status" value="1"/>
</dbReference>
<evidence type="ECO:0000256" key="3">
    <source>
        <dbReference type="ARBA" id="ARBA00022827"/>
    </source>
</evidence>
<evidence type="ECO:0000313" key="6">
    <source>
        <dbReference type="Proteomes" id="UP001159364"/>
    </source>
</evidence>
<evidence type="ECO:0000313" key="5">
    <source>
        <dbReference type="EMBL" id="KAJ8756355.1"/>
    </source>
</evidence>
<evidence type="ECO:0000256" key="1">
    <source>
        <dbReference type="ARBA" id="ARBA00001974"/>
    </source>
</evidence>
<evidence type="ECO:0008006" key="7">
    <source>
        <dbReference type="Google" id="ProtNLM"/>
    </source>
</evidence>
<protein>
    <recommendedName>
        <fullName evidence="7">Glucose-methanol-choline oxidoreductase N-terminal domain-containing protein</fullName>
    </recommendedName>
</protein>
<evidence type="ECO:0000256" key="4">
    <source>
        <dbReference type="SAM" id="SignalP"/>
    </source>
</evidence>
<proteinExistence type="predicted"/>
<dbReference type="Gene3D" id="3.50.50.60">
    <property type="entry name" value="FAD/NAD(P)-binding domain"/>
    <property type="match status" value="1"/>
</dbReference>
<keyword evidence="2" id="KW-0285">Flavoprotein</keyword>
<reference evidence="5 6" key="1">
    <citation type="submission" date="2021-09" db="EMBL/GenBank/DDBJ databases">
        <title>Genomic insights and catalytic innovation underlie evolution of tropane alkaloids biosynthesis.</title>
        <authorList>
            <person name="Wang Y.-J."/>
            <person name="Tian T."/>
            <person name="Huang J.-P."/>
            <person name="Huang S.-X."/>
        </authorList>
    </citation>
    <scope>NUCLEOTIDE SEQUENCE [LARGE SCALE GENOMIC DNA]</scope>
    <source>
        <strain evidence="5">KIB-2018</strain>
        <tissue evidence="5">Leaf</tissue>
    </source>
</reference>